<gene>
    <name evidence="2" type="ORF">AVDCRST_MAG10-184</name>
</gene>
<feature type="non-terminal residue" evidence="2">
    <location>
        <position position="1"/>
    </location>
</feature>
<evidence type="ECO:0000313" key="2">
    <source>
        <dbReference type="EMBL" id="CAA9212171.1"/>
    </source>
</evidence>
<feature type="region of interest" description="Disordered" evidence="1">
    <location>
        <begin position="1"/>
        <end position="248"/>
    </location>
</feature>
<name>A0A6J4H176_9ACTN</name>
<dbReference type="AlphaFoldDB" id="A0A6J4H176"/>
<sequence length="248" mass="26095">ACGAPGRPALGAAPLHPVRLHAQPSGLLRGQRERDPPRARRRGPARPPVGADAGQVHRRGALPAHHRRRERDRRPLRPPGGRGLLARQRAARPGGGGRPVPVVGGALRQAPPGQGPGPGPAQATGRGQALPPLPRARRLPPPGVGLRGHGGHGELPHQLGPGPGGRRGQRHRRPPAPRPGRRQAHPGRSPGRAGPAGLRGEGLRRRPLARRLGVRPLGLDLRDARPPPPGQPPQGQRRPPEPGEPDHL</sequence>
<feature type="compositionally biased region" description="Pro residues" evidence="1">
    <location>
        <begin position="131"/>
        <end position="143"/>
    </location>
</feature>
<feature type="compositionally biased region" description="Low complexity" evidence="1">
    <location>
        <begin position="1"/>
        <end position="14"/>
    </location>
</feature>
<accession>A0A6J4H176</accession>
<feature type="non-terminal residue" evidence="2">
    <location>
        <position position="248"/>
    </location>
</feature>
<feature type="compositionally biased region" description="Low complexity" evidence="1">
    <location>
        <begin position="99"/>
        <end position="112"/>
    </location>
</feature>
<evidence type="ECO:0000256" key="1">
    <source>
        <dbReference type="SAM" id="MobiDB-lite"/>
    </source>
</evidence>
<feature type="compositionally biased region" description="Low complexity" evidence="1">
    <location>
        <begin position="120"/>
        <end position="130"/>
    </location>
</feature>
<dbReference type="EMBL" id="CADCTB010000012">
    <property type="protein sequence ID" value="CAA9212171.1"/>
    <property type="molecule type" value="Genomic_DNA"/>
</dbReference>
<feature type="compositionally biased region" description="Low complexity" evidence="1">
    <location>
        <begin position="186"/>
        <end position="198"/>
    </location>
</feature>
<reference evidence="2" key="1">
    <citation type="submission" date="2020-02" db="EMBL/GenBank/DDBJ databases">
        <authorList>
            <person name="Meier V. D."/>
        </authorList>
    </citation>
    <scope>NUCLEOTIDE SEQUENCE</scope>
    <source>
        <strain evidence="2">AVDCRST_MAG10</strain>
    </source>
</reference>
<feature type="compositionally biased region" description="Basic residues" evidence="1">
    <location>
        <begin position="56"/>
        <end position="76"/>
    </location>
</feature>
<organism evidence="2">
    <name type="scientific">uncultured Acidimicrobiales bacterium</name>
    <dbReference type="NCBI Taxonomy" id="310071"/>
    <lineage>
        <taxon>Bacteria</taxon>
        <taxon>Bacillati</taxon>
        <taxon>Actinomycetota</taxon>
        <taxon>Acidimicrobiia</taxon>
        <taxon>Acidimicrobiales</taxon>
        <taxon>environmental samples</taxon>
    </lineage>
</organism>
<feature type="compositionally biased region" description="Basic and acidic residues" evidence="1">
    <location>
        <begin position="238"/>
        <end position="248"/>
    </location>
</feature>
<proteinExistence type="predicted"/>
<feature type="compositionally biased region" description="Basic residues" evidence="1">
    <location>
        <begin position="167"/>
        <end position="185"/>
    </location>
</feature>
<protein>
    <submittedName>
        <fullName evidence="2">Uncharacterized protein</fullName>
    </submittedName>
</protein>